<dbReference type="EMBL" id="UZAL01044112">
    <property type="protein sequence ID" value="VDP82109.1"/>
    <property type="molecule type" value="Genomic_DNA"/>
</dbReference>
<reference evidence="1 2" key="1">
    <citation type="submission" date="2018-11" db="EMBL/GenBank/DDBJ databases">
        <authorList>
            <consortium name="Pathogen Informatics"/>
        </authorList>
    </citation>
    <scope>NUCLEOTIDE SEQUENCE [LARGE SCALE GENOMIC DNA]</scope>
    <source>
        <strain>Denwood</strain>
        <strain evidence="2">Zambia</strain>
    </source>
</reference>
<accession>A0A183Q125</accession>
<sequence length="45" mass="5912">MYQFYYYCLTRWFYDYLEKPENDNYELNELIGDKQYYYTKIYYPS</sequence>
<proteinExistence type="predicted"/>
<organism evidence="1 2">
    <name type="scientific">Schistosoma mattheei</name>
    <dbReference type="NCBI Taxonomy" id="31246"/>
    <lineage>
        <taxon>Eukaryota</taxon>
        <taxon>Metazoa</taxon>
        <taxon>Spiralia</taxon>
        <taxon>Lophotrochozoa</taxon>
        <taxon>Platyhelminthes</taxon>
        <taxon>Trematoda</taxon>
        <taxon>Digenea</taxon>
        <taxon>Strigeidida</taxon>
        <taxon>Schistosomatoidea</taxon>
        <taxon>Schistosomatidae</taxon>
        <taxon>Schistosoma</taxon>
    </lineage>
</organism>
<gene>
    <name evidence="1" type="ORF">SMTD_LOCUS20311</name>
</gene>
<name>A0A183Q125_9TREM</name>
<keyword evidence="2" id="KW-1185">Reference proteome</keyword>
<dbReference type="Proteomes" id="UP000269396">
    <property type="component" value="Unassembled WGS sequence"/>
</dbReference>
<protein>
    <submittedName>
        <fullName evidence="1">Uncharacterized protein</fullName>
    </submittedName>
</protein>
<dbReference type="AlphaFoldDB" id="A0A183Q125"/>
<evidence type="ECO:0000313" key="1">
    <source>
        <dbReference type="EMBL" id="VDP82109.1"/>
    </source>
</evidence>
<evidence type="ECO:0000313" key="2">
    <source>
        <dbReference type="Proteomes" id="UP000269396"/>
    </source>
</evidence>